<dbReference type="OrthoDB" id="407630at2759"/>
<feature type="domain" description="PRELI/MSF1" evidence="2">
    <location>
        <begin position="1"/>
        <end position="176"/>
    </location>
</feature>
<dbReference type="InterPro" id="IPR037365">
    <property type="entry name" value="Slowmo/Ups"/>
</dbReference>
<dbReference type="EMBL" id="GL832957">
    <property type="protein sequence ID" value="EGD78754.1"/>
    <property type="molecule type" value="Genomic_DNA"/>
</dbReference>
<evidence type="ECO:0000256" key="1">
    <source>
        <dbReference type="SAM" id="MobiDB-lite"/>
    </source>
</evidence>
<dbReference type="RefSeq" id="XP_004997711.1">
    <property type="nucleotide sequence ID" value="XM_004997654.1"/>
</dbReference>
<keyword evidence="4" id="KW-1185">Reference proteome</keyword>
<gene>
    <name evidence="3" type="ORF">PTSG_01732</name>
</gene>
<evidence type="ECO:0000313" key="4">
    <source>
        <dbReference type="Proteomes" id="UP000007799"/>
    </source>
</evidence>
<protein>
    <recommendedName>
        <fullName evidence="2">PRELI/MSF1 domain-containing protein</fullName>
    </recommendedName>
</protein>
<sequence>MKKVRFEFDVDAPWPLALLAYDRKSWGIPNPAIKEVLKCDFSDWDVNPQLQQTSFKRRVQFRMPFPGWFMKLLTNDREAFLEFDTLIDRKNQHAVVHGVNLTMRHVIEMTEDMEIFADPDDPRKTKMVYVMTYQLKFSSWVSTRLENLINSHYGKALKRGRTLDHKFIQQFKRKHSLNAIPLTRSEQSAMEIYKARLDTVLPERASIASFEAEDIDSGTGNSKTTGDETPLADGASSDGGAAEDGDEAAKRSTGVNSEHAQTRRPHALPLSASNDELGGDSGGDDHGASADSADVQGDEDEDDIFVDARQGDDGDYGKTDSAAEWSDAPASSAHQQRRQQQVEAAASSYGRLENKRAHAGTRVGDDDEGAWPFPIAFDTLLVDPEHSVPRTHV</sequence>
<feature type="compositionally biased region" description="Basic and acidic residues" evidence="1">
    <location>
        <begin position="309"/>
        <end position="318"/>
    </location>
</feature>
<dbReference type="PANTHER" id="PTHR11158">
    <property type="entry name" value="MSF1/PX19 RELATED"/>
    <property type="match status" value="1"/>
</dbReference>
<name>F2TYT0_SALR5</name>
<dbReference type="Pfam" id="PF04707">
    <property type="entry name" value="PRELI"/>
    <property type="match status" value="1"/>
</dbReference>
<dbReference type="InterPro" id="IPR006797">
    <property type="entry name" value="PRELI/MSF1_dom"/>
</dbReference>
<dbReference type="PROSITE" id="PS50904">
    <property type="entry name" value="PRELI_MSF1"/>
    <property type="match status" value="1"/>
</dbReference>
<dbReference type="AlphaFoldDB" id="F2TYT0"/>
<dbReference type="GeneID" id="16078307"/>
<reference evidence="3" key="1">
    <citation type="submission" date="2009-08" db="EMBL/GenBank/DDBJ databases">
        <title>Annotation of Salpingoeca rosetta.</title>
        <authorList>
            <consortium name="The Broad Institute Genome Sequencing Platform"/>
            <person name="Russ C."/>
            <person name="Cuomo C."/>
            <person name="Burger G."/>
            <person name="Gray M.W."/>
            <person name="Holland P.W.H."/>
            <person name="King N."/>
            <person name="Lang F.B.F."/>
            <person name="Roger A.J."/>
            <person name="Ruiz-Trillo I."/>
            <person name="Young S.K."/>
            <person name="Zeng Q."/>
            <person name="Gargeya S."/>
            <person name="Alvarado L."/>
            <person name="Berlin A."/>
            <person name="Chapman S.B."/>
            <person name="Chen Z."/>
            <person name="Freedman E."/>
            <person name="Gellesch M."/>
            <person name="Goldberg J."/>
            <person name="Griggs A."/>
            <person name="Gujja S."/>
            <person name="Heilman E."/>
            <person name="Heiman D."/>
            <person name="Howarth C."/>
            <person name="Mehta T."/>
            <person name="Neiman D."/>
            <person name="Pearson M."/>
            <person name="Roberts A."/>
            <person name="Saif S."/>
            <person name="Shea T."/>
            <person name="Shenoy N."/>
            <person name="Sisk P."/>
            <person name="Stolte C."/>
            <person name="Sykes S."/>
            <person name="White J."/>
            <person name="Yandava C."/>
            <person name="Haas B."/>
            <person name="Nusbaum C."/>
            <person name="Birren B."/>
        </authorList>
    </citation>
    <scope>NUCLEOTIDE SEQUENCE [LARGE SCALE GENOMIC DNA]</scope>
    <source>
        <strain evidence="3">ATCC 50818</strain>
    </source>
</reference>
<dbReference type="InParanoid" id="F2TYT0"/>
<dbReference type="GO" id="GO:0005758">
    <property type="term" value="C:mitochondrial intermembrane space"/>
    <property type="evidence" value="ECO:0007669"/>
    <property type="project" value="InterPro"/>
</dbReference>
<proteinExistence type="predicted"/>
<feature type="compositionally biased region" description="Low complexity" evidence="1">
    <location>
        <begin position="330"/>
        <end position="348"/>
    </location>
</feature>
<evidence type="ECO:0000313" key="3">
    <source>
        <dbReference type="EMBL" id="EGD78754.1"/>
    </source>
</evidence>
<organism evidence="4">
    <name type="scientific">Salpingoeca rosetta (strain ATCC 50818 / BSB-021)</name>
    <dbReference type="NCBI Taxonomy" id="946362"/>
    <lineage>
        <taxon>Eukaryota</taxon>
        <taxon>Choanoflagellata</taxon>
        <taxon>Craspedida</taxon>
        <taxon>Salpingoecidae</taxon>
        <taxon>Salpingoeca</taxon>
    </lineage>
</organism>
<dbReference type="KEGG" id="sre:PTSG_01732"/>
<feature type="region of interest" description="Disordered" evidence="1">
    <location>
        <begin position="211"/>
        <end position="369"/>
    </location>
</feature>
<dbReference type="Proteomes" id="UP000007799">
    <property type="component" value="Unassembled WGS sequence"/>
</dbReference>
<feature type="compositionally biased region" description="Acidic residues" evidence="1">
    <location>
        <begin position="296"/>
        <end position="305"/>
    </location>
</feature>
<evidence type="ECO:0000259" key="2">
    <source>
        <dbReference type="PROSITE" id="PS50904"/>
    </source>
</evidence>
<accession>F2TYT0</accession>